<protein>
    <submittedName>
        <fullName evidence="11">Endonuclease/exonuclease/phosphatase family protein</fullName>
    </submittedName>
</protein>
<evidence type="ECO:0000256" key="5">
    <source>
        <dbReference type="ARBA" id="ARBA00022763"/>
    </source>
</evidence>
<reference evidence="11" key="1">
    <citation type="journal article" date="2021" name="PeerJ">
        <title>Extensive microbial diversity within the chicken gut microbiome revealed by metagenomics and culture.</title>
        <authorList>
            <person name="Gilroy R."/>
            <person name="Ravi A."/>
            <person name="Getino M."/>
            <person name="Pursley I."/>
            <person name="Horton D.L."/>
            <person name="Alikhan N.F."/>
            <person name="Baker D."/>
            <person name="Gharbi K."/>
            <person name="Hall N."/>
            <person name="Watson M."/>
            <person name="Adriaenssens E.M."/>
            <person name="Foster-Nyarko E."/>
            <person name="Jarju S."/>
            <person name="Secka A."/>
            <person name="Antonio M."/>
            <person name="Oren A."/>
            <person name="Chaudhuri R.R."/>
            <person name="La Ragione R."/>
            <person name="Hildebrand F."/>
            <person name="Pallen M.J."/>
        </authorList>
    </citation>
    <scope>NUCLEOTIDE SEQUENCE</scope>
    <source>
        <strain evidence="11">ChiHjej12B11-24981</strain>
    </source>
</reference>
<organism evidence="11 12">
    <name type="scientific">Candidatus Bacteroides merdipullorum</name>
    <dbReference type="NCBI Taxonomy" id="2838474"/>
    <lineage>
        <taxon>Bacteria</taxon>
        <taxon>Pseudomonadati</taxon>
        <taxon>Bacteroidota</taxon>
        <taxon>Bacteroidia</taxon>
        <taxon>Bacteroidales</taxon>
        <taxon>Bacteroidaceae</taxon>
        <taxon>Bacteroides</taxon>
    </lineage>
</organism>
<evidence type="ECO:0000313" key="11">
    <source>
        <dbReference type="EMBL" id="HIZ01094.1"/>
    </source>
</evidence>
<gene>
    <name evidence="11" type="ORF">H9819_02430</name>
</gene>
<dbReference type="SUPFAM" id="SSF56219">
    <property type="entry name" value="DNase I-like"/>
    <property type="match status" value="1"/>
</dbReference>
<sequence>MKHLGKLVILLLLAANLAVTGLLLATAYSPYLQPTQHPVLSCLGLAFPIFLLLNTACLLCWIIVQQYKCALLPLAGLLLCLPQARTYLPVNLYTERLPETNLKILSYNIMGFGASSPADKQNPILTYLQESRADIICLQEYSTGKTSKHPTQKDIDKALADYPYHRIDAIGKQRGNKVACYSKLPILSARPLKYASASNGTLVYELAWGNDTLLLINNHLESNKLTKEDKVVYEDMLRDPEKEKVENGMRQLVGKLAEAAALRAPQADSIASEIQRSPHRDIIVCGDFNDSPISYTHRVIGQELDDAFTHSGRGLGISYNQNKFYFRIDHILTSPSLEAFNCTVDRSIAASDHYPITCRIARRE</sequence>
<keyword evidence="6" id="KW-0378">Hydrolase</keyword>
<comment type="cofactor">
    <cofactor evidence="2">
        <name>Mg(2+)</name>
        <dbReference type="ChEBI" id="CHEBI:18420"/>
    </cofactor>
</comment>
<dbReference type="InterPro" id="IPR051547">
    <property type="entry name" value="TDP2-like"/>
</dbReference>
<evidence type="ECO:0000256" key="2">
    <source>
        <dbReference type="ARBA" id="ARBA00001946"/>
    </source>
</evidence>
<dbReference type="PANTHER" id="PTHR15822">
    <property type="entry name" value="TRAF AND TNF RECEPTOR-ASSOCIATED PROTEIN"/>
    <property type="match status" value="1"/>
</dbReference>
<evidence type="ECO:0000259" key="10">
    <source>
        <dbReference type="Pfam" id="PF03372"/>
    </source>
</evidence>
<dbReference type="GO" id="GO:0046872">
    <property type="term" value="F:metal ion binding"/>
    <property type="evidence" value="ECO:0007669"/>
    <property type="project" value="UniProtKB-KW"/>
</dbReference>
<keyword evidence="5" id="KW-0227">DNA damage</keyword>
<feature type="transmembrane region" description="Helical" evidence="9">
    <location>
        <begin position="43"/>
        <end position="64"/>
    </location>
</feature>
<dbReference type="Pfam" id="PF03372">
    <property type="entry name" value="Exo_endo_phos"/>
    <property type="match status" value="1"/>
</dbReference>
<evidence type="ECO:0000256" key="4">
    <source>
        <dbReference type="ARBA" id="ARBA00022723"/>
    </source>
</evidence>
<keyword evidence="11" id="KW-0255">Endonuclease</keyword>
<dbReference type="Gene3D" id="3.60.10.10">
    <property type="entry name" value="Endonuclease/exonuclease/phosphatase"/>
    <property type="match status" value="1"/>
</dbReference>
<reference evidence="11" key="2">
    <citation type="submission" date="2021-04" db="EMBL/GenBank/DDBJ databases">
        <authorList>
            <person name="Gilroy R."/>
        </authorList>
    </citation>
    <scope>NUCLEOTIDE SEQUENCE</scope>
    <source>
        <strain evidence="11">ChiHjej12B11-24981</strain>
    </source>
</reference>
<evidence type="ECO:0000256" key="8">
    <source>
        <dbReference type="ARBA" id="ARBA00023204"/>
    </source>
</evidence>
<comment type="caution">
    <text evidence="11">The sequence shown here is derived from an EMBL/GenBank/DDBJ whole genome shotgun (WGS) entry which is preliminary data.</text>
</comment>
<proteinExistence type="predicted"/>
<dbReference type="Proteomes" id="UP000824023">
    <property type="component" value="Unassembled WGS sequence"/>
</dbReference>
<name>A0A9D2A4A6_9BACE</name>
<dbReference type="InterPro" id="IPR005135">
    <property type="entry name" value="Endo/exonuclease/phosphatase"/>
</dbReference>
<keyword evidence="9" id="KW-1133">Transmembrane helix</keyword>
<evidence type="ECO:0000256" key="9">
    <source>
        <dbReference type="SAM" id="Phobius"/>
    </source>
</evidence>
<keyword evidence="9" id="KW-0812">Transmembrane</keyword>
<dbReference type="CDD" id="cd09084">
    <property type="entry name" value="EEP-2"/>
    <property type="match status" value="1"/>
</dbReference>
<comment type="cofactor">
    <cofactor evidence="1">
        <name>Mn(2+)</name>
        <dbReference type="ChEBI" id="CHEBI:29035"/>
    </cofactor>
</comment>
<feature type="domain" description="Endonuclease/exonuclease/phosphatase" evidence="10">
    <location>
        <begin position="105"/>
        <end position="353"/>
    </location>
</feature>
<evidence type="ECO:0000256" key="7">
    <source>
        <dbReference type="ARBA" id="ARBA00022842"/>
    </source>
</evidence>
<keyword evidence="9" id="KW-0472">Membrane</keyword>
<dbReference type="InterPro" id="IPR036691">
    <property type="entry name" value="Endo/exonu/phosph_ase_sf"/>
</dbReference>
<dbReference type="GO" id="GO:0004519">
    <property type="term" value="F:endonuclease activity"/>
    <property type="evidence" value="ECO:0007669"/>
    <property type="project" value="UniProtKB-KW"/>
</dbReference>
<dbReference type="PANTHER" id="PTHR15822:SF4">
    <property type="entry name" value="TYROSYL-DNA PHOSPHODIESTERASE 2"/>
    <property type="match status" value="1"/>
</dbReference>
<keyword evidence="4" id="KW-0479">Metal-binding</keyword>
<keyword evidence="8" id="KW-0234">DNA repair</keyword>
<evidence type="ECO:0000256" key="6">
    <source>
        <dbReference type="ARBA" id="ARBA00022801"/>
    </source>
</evidence>
<evidence type="ECO:0000313" key="12">
    <source>
        <dbReference type="Proteomes" id="UP000824023"/>
    </source>
</evidence>
<keyword evidence="3" id="KW-0540">Nuclease</keyword>
<dbReference type="GO" id="GO:0016787">
    <property type="term" value="F:hydrolase activity"/>
    <property type="evidence" value="ECO:0007669"/>
    <property type="project" value="UniProtKB-KW"/>
</dbReference>
<dbReference type="GO" id="GO:0006281">
    <property type="term" value="P:DNA repair"/>
    <property type="evidence" value="ECO:0007669"/>
    <property type="project" value="UniProtKB-KW"/>
</dbReference>
<evidence type="ECO:0000256" key="3">
    <source>
        <dbReference type="ARBA" id="ARBA00022722"/>
    </source>
</evidence>
<keyword evidence="7" id="KW-0460">Magnesium</keyword>
<dbReference type="EMBL" id="DXCK01000039">
    <property type="protein sequence ID" value="HIZ01094.1"/>
    <property type="molecule type" value="Genomic_DNA"/>
</dbReference>
<feature type="transmembrane region" description="Helical" evidence="9">
    <location>
        <begin position="7"/>
        <end position="31"/>
    </location>
</feature>
<accession>A0A9D2A4A6</accession>
<evidence type="ECO:0000256" key="1">
    <source>
        <dbReference type="ARBA" id="ARBA00001936"/>
    </source>
</evidence>
<dbReference type="AlphaFoldDB" id="A0A9D2A4A6"/>